<dbReference type="RefSeq" id="WP_261920638.1">
    <property type="nucleotide sequence ID" value="NZ_CP022010.1"/>
</dbReference>
<dbReference type="EMBL" id="CP022011">
    <property type="protein sequence ID" value="QDJ14837.1"/>
    <property type="molecule type" value="Genomic_DNA"/>
</dbReference>
<protein>
    <submittedName>
        <fullName evidence="1">Transcriptional regulator</fullName>
    </submittedName>
</protein>
<dbReference type="Pfam" id="PF15943">
    <property type="entry name" value="YdaS_toxin"/>
    <property type="match status" value="1"/>
</dbReference>
<dbReference type="InterPro" id="IPR001387">
    <property type="entry name" value="Cro/C1-type_HTH"/>
</dbReference>
<evidence type="ECO:0000313" key="2">
    <source>
        <dbReference type="Proteomes" id="UP000955338"/>
    </source>
</evidence>
<dbReference type="CDD" id="cd00093">
    <property type="entry name" value="HTH_XRE"/>
    <property type="match status" value="1"/>
</dbReference>
<sequence length="70" mass="7588">MKESISKAIKICGSQTALANYCGVSQQTVCKWLNGGGIRAKYIQRIVNATNGKITADELLSELNKSDLQN</sequence>
<gene>
    <name evidence="1" type="ORF">CEP48_05080</name>
</gene>
<dbReference type="PROSITE" id="PS50943">
    <property type="entry name" value="HTH_CROC1"/>
    <property type="match status" value="1"/>
</dbReference>
<dbReference type="GO" id="GO:0003677">
    <property type="term" value="F:DNA binding"/>
    <property type="evidence" value="ECO:0007669"/>
    <property type="project" value="InterPro"/>
</dbReference>
<evidence type="ECO:0000313" key="1">
    <source>
        <dbReference type="EMBL" id="QDJ14837.1"/>
    </source>
</evidence>
<proteinExistence type="predicted"/>
<dbReference type="InterPro" id="IPR010982">
    <property type="entry name" value="Lambda_DNA-bd_dom_sf"/>
</dbReference>
<reference evidence="1" key="1">
    <citation type="submission" date="2017-06" db="EMBL/GenBank/DDBJ databases">
        <title>Genome sequencing of pathogenic and non-pathogenic strains within Bisgaard taxon 40.</title>
        <authorList>
            <person name="Ladner J.T."/>
            <person name="Lovett S.P."/>
            <person name="Koroleva G."/>
            <person name="Lorch J.M."/>
        </authorList>
    </citation>
    <scope>NUCLEOTIDE SEQUENCE</scope>
    <source>
        <strain evidence="1">27576-1-I1</strain>
    </source>
</reference>
<dbReference type="AlphaFoldDB" id="A0A8E3MD59"/>
<dbReference type="SUPFAM" id="SSF47413">
    <property type="entry name" value="lambda repressor-like DNA-binding domains"/>
    <property type="match status" value="1"/>
</dbReference>
<keyword evidence="2" id="KW-1185">Reference proteome</keyword>
<accession>A0A8E3MD59</accession>
<name>A0A8E3MD59_9PAST</name>
<dbReference type="Proteomes" id="UP000955338">
    <property type="component" value="Chromosome"/>
</dbReference>
<dbReference type="InterPro" id="IPR031856">
    <property type="entry name" value="YdaS_toxin-like"/>
</dbReference>
<organism evidence="1 2">
    <name type="scientific">Mergibacter septicus</name>
    <dbReference type="NCBI Taxonomy" id="221402"/>
    <lineage>
        <taxon>Bacteria</taxon>
        <taxon>Pseudomonadati</taxon>
        <taxon>Pseudomonadota</taxon>
        <taxon>Gammaproteobacteria</taxon>
        <taxon>Pasteurellales</taxon>
        <taxon>Pasteurellaceae</taxon>
        <taxon>Mergibacter</taxon>
    </lineage>
</organism>
<dbReference type="Gene3D" id="1.10.260.40">
    <property type="entry name" value="lambda repressor-like DNA-binding domains"/>
    <property type="match status" value="1"/>
</dbReference>